<evidence type="ECO:0000313" key="3">
    <source>
        <dbReference type="EMBL" id="RDI42049.1"/>
    </source>
</evidence>
<reference evidence="3 4" key="1">
    <citation type="submission" date="2018-07" db="EMBL/GenBank/DDBJ databases">
        <title>Genomic Encyclopedia of Type Strains, Phase IV (KMG-IV): sequencing the most valuable type-strain genomes for metagenomic binning, comparative biology and taxonomic classification.</title>
        <authorList>
            <person name="Goeker M."/>
        </authorList>
    </citation>
    <scope>NUCLEOTIDE SEQUENCE [LARGE SCALE GENOMIC DNA]</scope>
    <source>
        <strain evidence="3 4">DSM 16500</strain>
    </source>
</reference>
<dbReference type="GO" id="GO:0004674">
    <property type="term" value="F:protein serine/threonine kinase activity"/>
    <property type="evidence" value="ECO:0007669"/>
    <property type="project" value="TreeGrafter"/>
</dbReference>
<dbReference type="PROSITE" id="PS50011">
    <property type="entry name" value="PROTEIN_KINASE_DOM"/>
    <property type="match status" value="1"/>
</dbReference>
<dbReference type="SMART" id="SM00220">
    <property type="entry name" value="S_TKc"/>
    <property type="match status" value="1"/>
</dbReference>
<dbReference type="PROSITE" id="PS50890">
    <property type="entry name" value="PUA"/>
    <property type="match status" value="1"/>
</dbReference>
<evidence type="ECO:0000313" key="4">
    <source>
        <dbReference type="Proteomes" id="UP000254720"/>
    </source>
</evidence>
<dbReference type="InterPro" id="IPR011009">
    <property type="entry name" value="Kinase-like_dom_sf"/>
</dbReference>
<gene>
    <name evidence="3" type="ORF">C8D86_1163</name>
</gene>
<feature type="region of interest" description="Disordered" evidence="1">
    <location>
        <begin position="344"/>
        <end position="369"/>
    </location>
</feature>
<comment type="caution">
    <text evidence="3">The sequence shown here is derived from an EMBL/GenBank/DDBJ whole genome shotgun (WGS) entry which is preliminary data.</text>
</comment>
<sequence>MFFLSFFFKKNESVKTVSSVNSSWVRTRYQNNSNNPISFMANEVEYRKLKAKGGFAVKGDEDTVYKKGTTSVLKRYLDSSTGNAILAKSFKIKKPKSSQGKKEIARIKDEAEKMMALNLAYDYLERKTGKSSKAIDIILPYFEGEDLFDFIDHFQDIEKPTLVQVIELFRHAVDTMDELQLLHDSGWIHFDVKPENIYIDKKNHRIRLIDPEKALRKEYLNQIKATEIAGTIEYIAPEFFTQRYIKNGEAADIYSFGMVLAAMFGLMQAKGTHHGCKVDFHFDRENEKYALAQLKGFYLTRDQRKSIYSLIYDMTATNPEERISLKEAKIRLEPLLVALQAKLEKPNPDDAKNDNAESVPTLTLGKPRF</sequence>
<evidence type="ECO:0000259" key="2">
    <source>
        <dbReference type="PROSITE" id="PS50011"/>
    </source>
</evidence>
<protein>
    <submittedName>
        <fullName evidence="3">Protein kinase-like protein</fullName>
    </submittedName>
</protein>
<organism evidence="3 4">
    <name type="scientific">Aquicella lusitana</name>
    <dbReference type="NCBI Taxonomy" id="254246"/>
    <lineage>
        <taxon>Bacteria</taxon>
        <taxon>Pseudomonadati</taxon>
        <taxon>Pseudomonadota</taxon>
        <taxon>Gammaproteobacteria</taxon>
        <taxon>Legionellales</taxon>
        <taxon>Coxiellaceae</taxon>
        <taxon>Aquicella</taxon>
    </lineage>
</organism>
<proteinExistence type="predicted"/>
<feature type="compositionally biased region" description="Basic and acidic residues" evidence="1">
    <location>
        <begin position="344"/>
        <end position="355"/>
    </location>
</feature>
<dbReference type="InterPro" id="IPR000719">
    <property type="entry name" value="Prot_kinase_dom"/>
</dbReference>
<keyword evidence="3" id="KW-0808">Transferase</keyword>
<feature type="domain" description="Protein kinase" evidence="2">
    <location>
        <begin position="59"/>
        <end position="336"/>
    </location>
</feature>
<dbReference type="AlphaFoldDB" id="A0A370GG15"/>
<dbReference type="Pfam" id="PF00069">
    <property type="entry name" value="Pkinase"/>
    <property type="match status" value="1"/>
</dbReference>
<keyword evidence="4" id="KW-1185">Reference proteome</keyword>
<keyword evidence="3" id="KW-0418">Kinase</keyword>
<name>A0A370GG15_9COXI</name>
<dbReference type="PANTHER" id="PTHR44167:SF24">
    <property type="entry name" value="SERINE_THREONINE-PROTEIN KINASE CHK2"/>
    <property type="match status" value="1"/>
</dbReference>
<dbReference type="GO" id="GO:0005524">
    <property type="term" value="F:ATP binding"/>
    <property type="evidence" value="ECO:0007669"/>
    <property type="project" value="InterPro"/>
</dbReference>
<dbReference type="Proteomes" id="UP000254720">
    <property type="component" value="Unassembled WGS sequence"/>
</dbReference>
<dbReference type="GO" id="GO:0005737">
    <property type="term" value="C:cytoplasm"/>
    <property type="evidence" value="ECO:0007669"/>
    <property type="project" value="TreeGrafter"/>
</dbReference>
<accession>A0A370GG15</accession>
<dbReference type="OrthoDB" id="9801841at2"/>
<evidence type="ECO:0000256" key="1">
    <source>
        <dbReference type="SAM" id="MobiDB-lite"/>
    </source>
</evidence>
<dbReference type="EMBL" id="QQAX01000016">
    <property type="protein sequence ID" value="RDI42049.1"/>
    <property type="molecule type" value="Genomic_DNA"/>
</dbReference>
<dbReference type="PANTHER" id="PTHR44167">
    <property type="entry name" value="OVARIAN-SPECIFIC SERINE/THREONINE-PROTEIN KINASE LOK-RELATED"/>
    <property type="match status" value="1"/>
</dbReference>
<dbReference type="SUPFAM" id="SSF56112">
    <property type="entry name" value="Protein kinase-like (PK-like)"/>
    <property type="match status" value="1"/>
</dbReference>
<dbReference type="Gene3D" id="1.10.510.10">
    <property type="entry name" value="Transferase(Phosphotransferase) domain 1"/>
    <property type="match status" value="1"/>
</dbReference>
<dbReference type="RefSeq" id="WP_114834734.1">
    <property type="nucleotide sequence ID" value="NZ_LR699115.1"/>
</dbReference>